<feature type="compositionally biased region" description="Low complexity" evidence="1">
    <location>
        <begin position="86"/>
        <end position="115"/>
    </location>
</feature>
<dbReference type="RefSeq" id="XP_033570792.1">
    <property type="nucleotide sequence ID" value="XM_033726125.1"/>
</dbReference>
<evidence type="ECO:0000256" key="1">
    <source>
        <dbReference type="SAM" id="MobiDB-lite"/>
    </source>
</evidence>
<reference evidence="4" key="2">
    <citation type="submission" date="2020-04" db="EMBL/GenBank/DDBJ databases">
        <authorList>
            <consortium name="NCBI Genome Project"/>
        </authorList>
    </citation>
    <scope>NUCLEOTIDE SEQUENCE</scope>
    <source>
        <strain evidence="4">CBS 304.34</strain>
    </source>
</reference>
<feature type="compositionally biased region" description="Pro residues" evidence="1">
    <location>
        <begin position="135"/>
        <end position="144"/>
    </location>
</feature>
<proteinExistence type="predicted"/>
<evidence type="ECO:0000313" key="2">
    <source>
        <dbReference type="EMBL" id="KAF2803828.1"/>
    </source>
</evidence>
<name>A0A6A6Y5M7_9PEZI</name>
<gene>
    <name evidence="2 4" type="ORF">BDZ99DRAFT_526297</name>
</gene>
<keyword evidence="3" id="KW-1185">Reference proteome</keyword>
<dbReference type="EMBL" id="MU003716">
    <property type="protein sequence ID" value="KAF2803828.1"/>
    <property type="molecule type" value="Genomic_DNA"/>
</dbReference>
<reference evidence="2 4" key="1">
    <citation type="journal article" date="2020" name="Stud. Mycol.">
        <title>101 Dothideomycetes genomes: a test case for predicting lifestyles and emergence of pathogens.</title>
        <authorList>
            <person name="Haridas S."/>
            <person name="Albert R."/>
            <person name="Binder M."/>
            <person name="Bloem J."/>
            <person name="Labutti K."/>
            <person name="Salamov A."/>
            <person name="Andreopoulos B."/>
            <person name="Baker S."/>
            <person name="Barry K."/>
            <person name="Bills G."/>
            <person name="Bluhm B."/>
            <person name="Cannon C."/>
            <person name="Castanera R."/>
            <person name="Culley D."/>
            <person name="Daum C."/>
            <person name="Ezra D."/>
            <person name="Gonzalez J."/>
            <person name="Henrissat B."/>
            <person name="Kuo A."/>
            <person name="Liang C."/>
            <person name="Lipzen A."/>
            <person name="Lutzoni F."/>
            <person name="Magnuson J."/>
            <person name="Mondo S."/>
            <person name="Nolan M."/>
            <person name="Ohm R."/>
            <person name="Pangilinan J."/>
            <person name="Park H.-J."/>
            <person name="Ramirez L."/>
            <person name="Alfaro M."/>
            <person name="Sun H."/>
            <person name="Tritt A."/>
            <person name="Yoshinaga Y."/>
            <person name="Zwiers L.-H."/>
            <person name="Turgeon B."/>
            <person name="Goodwin S."/>
            <person name="Spatafora J."/>
            <person name="Crous P."/>
            <person name="Grigoriev I."/>
        </authorList>
    </citation>
    <scope>NUCLEOTIDE SEQUENCE</scope>
    <source>
        <strain evidence="2 4">CBS 304.34</strain>
    </source>
</reference>
<accession>A0A6A6Y5M7</accession>
<sequence length="182" mass="19371">MPIQHGGIDPIDATINTRYALHTTHCRPLQPPARAAGFCSPAWPVCAPRLLRAWLRVGLEAVCNPSLQPHHSRSRCNSGHGHSHGAARSSAQAPALAAAVPHIAPASPQRPPSQALRASAIRSHDAGRRAFPGRPQRPPAPQLPGRPARPVHPARSFSGALHAHAMKGPAVVADDTFQRLYI</sequence>
<dbReference type="AlphaFoldDB" id="A0A6A6Y5M7"/>
<protein>
    <submittedName>
        <fullName evidence="2 4">Uncharacterized protein</fullName>
    </submittedName>
</protein>
<evidence type="ECO:0000313" key="3">
    <source>
        <dbReference type="Proteomes" id="UP000504636"/>
    </source>
</evidence>
<dbReference type="GeneID" id="54467018"/>
<organism evidence="2">
    <name type="scientific">Mytilinidion resinicola</name>
    <dbReference type="NCBI Taxonomy" id="574789"/>
    <lineage>
        <taxon>Eukaryota</taxon>
        <taxon>Fungi</taxon>
        <taxon>Dikarya</taxon>
        <taxon>Ascomycota</taxon>
        <taxon>Pezizomycotina</taxon>
        <taxon>Dothideomycetes</taxon>
        <taxon>Pleosporomycetidae</taxon>
        <taxon>Mytilinidiales</taxon>
        <taxon>Mytilinidiaceae</taxon>
        <taxon>Mytilinidion</taxon>
    </lineage>
</organism>
<evidence type="ECO:0000313" key="4">
    <source>
        <dbReference type="RefSeq" id="XP_033570792.1"/>
    </source>
</evidence>
<reference evidence="4" key="3">
    <citation type="submission" date="2025-04" db="UniProtKB">
        <authorList>
            <consortium name="RefSeq"/>
        </authorList>
    </citation>
    <scope>IDENTIFICATION</scope>
    <source>
        <strain evidence="4">CBS 304.34</strain>
    </source>
</reference>
<feature type="region of interest" description="Disordered" evidence="1">
    <location>
        <begin position="67"/>
        <end position="154"/>
    </location>
</feature>
<dbReference type="Proteomes" id="UP000504636">
    <property type="component" value="Unplaced"/>
</dbReference>